<dbReference type="Pfam" id="PF09527">
    <property type="entry name" value="ATPase_gene1"/>
    <property type="match status" value="1"/>
</dbReference>
<dbReference type="RefSeq" id="WP_200967573.1">
    <property type="nucleotide sequence ID" value="NZ_BMAQ01000043.1"/>
</dbReference>
<proteinExistence type="predicted"/>
<organism evidence="2 3">
    <name type="scientific">Insulibacter thermoxylanivorax</name>
    <dbReference type="NCBI Taxonomy" id="2749268"/>
    <lineage>
        <taxon>Bacteria</taxon>
        <taxon>Bacillati</taxon>
        <taxon>Bacillota</taxon>
        <taxon>Bacilli</taxon>
        <taxon>Bacillales</taxon>
        <taxon>Paenibacillaceae</taxon>
        <taxon>Insulibacter</taxon>
    </lineage>
</organism>
<evidence type="ECO:0000256" key="1">
    <source>
        <dbReference type="SAM" id="Phobius"/>
    </source>
</evidence>
<keyword evidence="1" id="KW-1133">Transmembrane helix</keyword>
<dbReference type="AlphaFoldDB" id="A0A916VH41"/>
<gene>
    <name evidence="2" type="ORF">PRECH8_26750</name>
</gene>
<dbReference type="EMBL" id="BMAQ01000043">
    <property type="protein sequence ID" value="GFR39379.1"/>
    <property type="molecule type" value="Genomic_DNA"/>
</dbReference>
<keyword evidence="3" id="KW-1185">Reference proteome</keyword>
<evidence type="ECO:0000313" key="3">
    <source>
        <dbReference type="Proteomes" id="UP000654993"/>
    </source>
</evidence>
<sequence length="79" mass="8583">MNPKKPAQPPSSYKIALAFSGIGVQFAIWIIIGYLAGAWLVKHFELSPLWKGLGAVAGMLLGLVSAILLMVRYLRGQDE</sequence>
<keyword evidence="1" id="KW-0472">Membrane</keyword>
<dbReference type="InterPro" id="IPR032820">
    <property type="entry name" value="ATPase_put"/>
</dbReference>
<feature type="transmembrane region" description="Helical" evidence="1">
    <location>
        <begin position="53"/>
        <end position="74"/>
    </location>
</feature>
<feature type="transmembrane region" description="Helical" evidence="1">
    <location>
        <begin position="12"/>
        <end position="41"/>
    </location>
</feature>
<accession>A0A916VH41</accession>
<name>A0A916VH41_9BACL</name>
<keyword evidence="1" id="KW-0812">Transmembrane</keyword>
<evidence type="ECO:0008006" key="4">
    <source>
        <dbReference type="Google" id="ProtNLM"/>
    </source>
</evidence>
<dbReference type="Proteomes" id="UP000654993">
    <property type="component" value="Unassembled WGS sequence"/>
</dbReference>
<evidence type="ECO:0000313" key="2">
    <source>
        <dbReference type="EMBL" id="GFR39379.1"/>
    </source>
</evidence>
<protein>
    <recommendedName>
        <fullName evidence="4">F0F1-ATPase subunit Ca2+/Mg2+ transporter</fullName>
    </recommendedName>
</protein>
<reference evidence="2" key="1">
    <citation type="submission" date="2020-08" db="EMBL/GenBank/DDBJ databases">
        <authorList>
            <person name="Uke A."/>
            <person name="Chhe C."/>
            <person name="Baramee S."/>
            <person name="Kosugi A."/>
        </authorList>
    </citation>
    <scope>NUCLEOTIDE SEQUENCE</scope>
    <source>
        <strain evidence="2">DA-C8</strain>
    </source>
</reference>
<reference evidence="2" key="2">
    <citation type="journal article" date="2021" name="Data Brief">
        <title>Draft genome sequence data of the facultative, thermophilic, xylanolytic bacterium Paenibacillus sp. strain DA-C8.</title>
        <authorList>
            <person name="Chhe C."/>
            <person name="Uke A."/>
            <person name="Baramee S."/>
            <person name="Ungkulpasvich U."/>
            <person name="Tachaapaikoon C."/>
            <person name="Pason P."/>
            <person name="Waeonukul R."/>
            <person name="Ratanakhanokchai K."/>
            <person name="Kosugi A."/>
        </authorList>
    </citation>
    <scope>NUCLEOTIDE SEQUENCE</scope>
    <source>
        <strain evidence="2">DA-C8</strain>
    </source>
</reference>
<comment type="caution">
    <text evidence="2">The sequence shown here is derived from an EMBL/GenBank/DDBJ whole genome shotgun (WGS) entry which is preliminary data.</text>
</comment>